<evidence type="ECO:0000256" key="12">
    <source>
        <dbReference type="ARBA" id="ARBA00022695"/>
    </source>
</evidence>
<evidence type="ECO:0000313" key="20">
    <source>
        <dbReference type="EMBL" id="TRW49574.1"/>
    </source>
</evidence>
<evidence type="ECO:0000256" key="3">
    <source>
        <dbReference type="ARBA" id="ARBA00005119"/>
    </source>
</evidence>
<accession>A0A552X3F7</accession>
<evidence type="ECO:0000256" key="19">
    <source>
        <dbReference type="SAM" id="Phobius"/>
    </source>
</evidence>
<keyword evidence="11 18" id="KW-0812">Transmembrane</keyword>
<keyword evidence="15 19" id="KW-0472">Membrane</keyword>
<dbReference type="PANTHER" id="PTHR46382:SF1">
    <property type="entry name" value="PHOSPHATIDATE CYTIDYLYLTRANSFERASE"/>
    <property type="match status" value="1"/>
</dbReference>
<comment type="catalytic activity">
    <reaction evidence="1 18">
        <text>a 1,2-diacyl-sn-glycero-3-phosphate + CTP + H(+) = a CDP-1,2-diacyl-sn-glycerol + diphosphate</text>
        <dbReference type="Rhea" id="RHEA:16229"/>
        <dbReference type="ChEBI" id="CHEBI:15378"/>
        <dbReference type="ChEBI" id="CHEBI:33019"/>
        <dbReference type="ChEBI" id="CHEBI:37563"/>
        <dbReference type="ChEBI" id="CHEBI:58332"/>
        <dbReference type="ChEBI" id="CHEBI:58608"/>
        <dbReference type="EC" id="2.7.7.41"/>
    </reaction>
</comment>
<evidence type="ECO:0000256" key="14">
    <source>
        <dbReference type="ARBA" id="ARBA00023098"/>
    </source>
</evidence>
<dbReference type="AlphaFoldDB" id="A0A552X3F7"/>
<dbReference type="RefSeq" id="WP_143233996.1">
    <property type="nucleotide sequence ID" value="NZ_VJWL01000001.1"/>
</dbReference>
<feature type="transmembrane region" description="Helical" evidence="19">
    <location>
        <begin position="121"/>
        <end position="141"/>
    </location>
</feature>
<evidence type="ECO:0000256" key="15">
    <source>
        <dbReference type="ARBA" id="ARBA00023136"/>
    </source>
</evidence>
<sequence length="287" mass="31722">MLKQRIITAIVLLPLAFGIIFALPIEWFALAVLLVLLLAAWEWSPLMKVCHFWGRLAYTALIGIAIAAVWWLVAFDDLWHGGRLHAVLYYVSLVGGLWWLAATLLVFNFPRSQRLWINSRIFVGVFGFLILVPTWAAALSIRSMHYDANPLFGAWTLLFVLGLVWAADIGAYFAGKRFGKRKLMPHVSPGKTLEGLYGGVALALLVMAIVAWALPVERELLLGYFAVGLITVLISVFGDLNESMFKRCAGVKDSGSILPGHGGILDRIDSLTSALPVFLIGYLWLVV</sequence>
<dbReference type="InterPro" id="IPR000374">
    <property type="entry name" value="PC_trans"/>
</dbReference>
<dbReference type="PANTHER" id="PTHR46382">
    <property type="entry name" value="PHOSPHATIDATE CYTIDYLYLTRANSFERASE"/>
    <property type="match status" value="1"/>
</dbReference>
<keyword evidence="21" id="KW-1185">Reference proteome</keyword>
<keyword evidence="8" id="KW-1003">Cell membrane</keyword>
<evidence type="ECO:0000256" key="5">
    <source>
        <dbReference type="ARBA" id="ARBA00010185"/>
    </source>
</evidence>
<feature type="transmembrane region" description="Helical" evidence="19">
    <location>
        <begin position="153"/>
        <end position="174"/>
    </location>
</feature>
<feature type="transmembrane region" description="Helical" evidence="19">
    <location>
        <begin position="195"/>
        <end position="214"/>
    </location>
</feature>
<dbReference type="EMBL" id="VJWL01000001">
    <property type="protein sequence ID" value="TRW49574.1"/>
    <property type="molecule type" value="Genomic_DNA"/>
</dbReference>
<protein>
    <recommendedName>
        <fullName evidence="7 18">Phosphatidate cytidylyltransferase</fullName>
        <ecNumber evidence="6 18">2.7.7.41</ecNumber>
    </recommendedName>
</protein>
<dbReference type="GO" id="GO:0004605">
    <property type="term" value="F:phosphatidate cytidylyltransferase activity"/>
    <property type="evidence" value="ECO:0007669"/>
    <property type="project" value="UniProtKB-EC"/>
</dbReference>
<evidence type="ECO:0000256" key="16">
    <source>
        <dbReference type="ARBA" id="ARBA00023209"/>
    </source>
</evidence>
<evidence type="ECO:0000313" key="21">
    <source>
        <dbReference type="Proteomes" id="UP000320359"/>
    </source>
</evidence>
<evidence type="ECO:0000256" key="18">
    <source>
        <dbReference type="RuleBase" id="RU003938"/>
    </source>
</evidence>
<keyword evidence="9" id="KW-0444">Lipid biosynthesis</keyword>
<dbReference type="OrthoDB" id="9799199at2"/>
<keyword evidence="12 18" id="KW-0548">Nucleotidyltransferase</keyword>
<gene>
    <name evidence="20" type="ORF">FM042_01535</name>
</gene>
<feature type="transmembrane region" description="Helical" evidence="19">
    <location>
        <begin position="28"/>
        <end position="44"/>
    </location>
</feature>
<keyword evidence="10 18" id="KW-0808">Transferase</keyword>
<evidence type="ECO:0000256" key="17">
    <source>
        <dbReference type="ARBA" id="ARBA00023264"/>
    </source>
</evidence>
<evidence type="ECO:0000256" key="2">
    <source>
        <dbReference type="ARBA" id="ARBA00004651"/>
    </source>
</evidence>
<dbReference type="Proteomes" id="UP000320359">
    <property type="component" value="Unassembled WGS sequence"/>
</dbReference>
<dbReference type="GO" id="GO:0016024">
    <property type="term" value="P:CDP-diacylglycerol biosynthetic process"/>
    <property type="evidence" value="ECO:0007669"/>
    <property type="project" value="UniProtKB-UniPathway"/>
</dbReference>
<keyword evidence="13 19" id="KW-1133">Transmembrane helix</keyword>
<evidence type="ECO:0000256" key="6">
    <source>
        <dbReference type="ARBA" id="ARBA00012487"/>
    </source>
</evidence>
<dbReference type="Pfam" id="PF01148">
    <property type="entry name" value="CTP_transf_1"/>
    <property type="match status" value="1"/>
</dbReference>
<keyword evidence="16" id="KW-0594">Phospholipid biosynthesis</keyword>
<evidence type="ECO:0000256" key="10">
    <source>
        <dbReference type="ARBA" id="ARBA00022679"/>
    </source>
</evidence>
<organism evidence="20 21">
    <name type="scientific">Aliidiomarina halalkaliphila</name>
    <dbReference type="NCBI Taxonomy" id="2593535"/>
    <lineage>
        <taxon>Bacteria</taxon>
        <taxon>Pseudomonadati</taxon>
        <taxon>Pseudomonadota</taxon>
        <taxon>Gammaproteobacteria</taxon>
        <taxon>Alteromonadales</taxon>
        <taxon>Idiomarinaceae</taxon>
        <taxon>Aliidiomarina</taxon>
    </lineage>
</organism>
<dbReference type="UniPathway" id="UPA00557">
    <property type="reaction ID" value="UER00614"/>
</dbReference>
<name>A0A552X3F7_9GAMM</name>
<dbReference type="EC" id="2.7.7.41" evidence="6 18"/>
<proteinExistence type="inferred from homology"/>
<evidence type="ECO:0000256" key="9">
    <source>
        <dbReference type="ARBA" id="ARBA00022516"/>
    </source>
</evidence>
<reference evidence="20 21" key="1">
    <citation type="submission" date="2019-07" db="EMBL/GenBank/DDBJ databases">
        <authorList>
            <person name="Yang M."/>
            <person name="Zhao D."/>
            <person name="Xiang H."/>
        </authorList>
    </citation>
    <scope>NUCLEOTIDE SEQUENCE [LARGE SCALE GENOMIC DNA]</scope>
    <source>
        <strain evidence="20 21">IM1326</strain>
    </source>
</reference>
<evidence type="ECO:0000256" key="8">
    <source>
        <dbReference type="ARBA" id="ARBA00022475"/>
    </source>
</evidence>
<keyword evidence="14" id="KW-0443">Lipid metabolism</keyword>
<keyword evidence="17" id="KW-1208">Phospholipid metabolism</keyword>
<evidence type="ECO:0000256" key="11">
    <source>
        <dbReference type="ARBA" id="ARBA00022692"/>
    </source>
</evidence>
<evidence type="ECO:0000256" key="7">
    <source>
        <dbReference type="ARBA" id="ARBA00019373"/>
    </source>
</evidence>
<evidence type="ECO:0000256" key="13">
    <source>
        <dbReference type="ARBA" id="ARBA00022989"/>
    </source>
</evidence>
<evidence type="ECO:0000256" key="4">
    <source>
        <dbReference type="ARBA" id="ARBA00005189"/>
    </source>
</evidence>
<dbReference type="PROSITE" id="PS01315">
    <property type="entry name" value="CDS"/>
    <property type="match status" value="1"/>
</dbReference>
<comment type="caution">
    <text evidence="20">The sequence shown here is derived from an EMBL/GenBank/DDBJ whole genome shotgun (WGS) entry which is preliminary data.</text>
</comment>
<feature type="transmembrane region" description="Helical" evidence="19">
    <location>
        <begin position="220"/>
        <end position="237"/>
    </location>
</feature>
<dbReference type="GO" id="GO:0005886">
    <property type="term" value="C:plasma membrane"/>
    <property type="evidence" value="ECO:0007669"/>
    <property type="project" value="UniProtKB-SubCell"/>
</dbReference>
<comment type="subcellular location">
    <subcellularLocation>
        <location evidence="2">Cell membrane</location>
        <topology evidence="2">Multi-pass membrane protein</topology>
    </subcellularLocation>
</comment>
<comment type="pathway">
    <text evidence="4">Lipid metabolism.</text>
</comment>
<comment type="pathway">
    <text evidence="3 18">Phospholipid metabolism; CDP-diacylglycerol biosynthesis; CDP-diacylglycerol from sn-glycerol 3-phosphate: step 3/3.</text>
</comment>
<comment type="similarity">
    <text evidence="5 18">Belongs to the CDS family.</text>
</comment>
<feature type="transmembrane region" description="Helical" evidence="19">
    <location>
        <begin position="87"/>
        <end position="109"/>
    </location>
</feature>
<feature type="transmembrane region" description="Helical" evidence="19">
    <location>
        <begin position="56"/>
        <end position="75"/>
    </location>
</feature>
<evidence type="ECO:0000256" key="1">
    <source>
        <dbReference type="ARBA" id="ARBA00001698"/>
    </source>
</evidence>